<dbReference type="InterPro" id="IPR002423">
    <property type="entry name" value="Cpn60/GroEL/TCP-1"/>
</dbReference>
<dbReference type="Gene3D" id="1.10.560.10">
    <property type="entry name" value="GroEL-like equatorial domain"/>
    <property type="match status" value="1"/>
</dbReference>
<evidence type="ECO:0000256" key="4">
    <source>
        <dbReference type="RuleBase" id="RU000419"/>
    </source>
</evidence>
<keyword evidence="2" id="KW-0143">Chaperone</keyword>
<evidence type="ECO:0000313" key="6">
    <source>
        <dbReference type="EMBL" id="MDO8168065.1"/>
    </source>
</evidence>
<dbReference type="NCBIfam" id="NF009487">
    <property type="entry name" value="PRK12849.1"/>
    <property type="match status" value="1"/>
</dbReference>
<dbReference type="RefSeq" id="WP_304515268.1">
    <property type="nucleotide sequence ID" value="NZ_JAOSID010000003.1"/>
</dbReference>
<dbReference type="NCBIfam" id="TIGR02348">
    <property type="entry name" value="GroEL"/>
    <property type="match status" value="1"/>
</dbReference>
<accession>A0ABT9DDE4</accession>
<dbReference type="Proteomes" id="UP001172036">
    <property type="component" value="Unassembled WGS sequence"/>
</dbReference>
<dbReference type="InterPro" id="IPR001844">
    <property type="entry name" value="Cpn60/GroEL"/>
</dbReference>
<protein>
    <recommendedName>
        <fullName evidence="4">60 kDa chaperonin</fullName>
    </recommendedName>
</protein>
<gene>
    <name evidence="6" type="primary">groL</name>
    <name evidence="6" type="ORF">OC680_01020</name>
</gene>
<dbReference type="Gene3D" id="3.30.260.10">
    <property type="entry name" value="TCP-1-like chaperonin intermediate domain"/>
    <property type="match status" value="1"/>
</dbReference>
<dbReference type="SUPFAM" id="SSF48592">
    <property type="entry name" value="GroEL equatorial domain-like"/>
    <property type="match status" value="1"/>
</dbReference>
<dbReference type="EMBL" id="JAOSID010000003">
    <property type="protein sequence ID" value="MDO8168065.1"/>
    <property type="molecule type" value="Genomic_DNA"/>
</dbReference>
<dbReference type="InterPro" id="IPR027409">
    <property type="entry name" value="GroEL-like_apical_dom_sf"/>
</dbReference>
<dbReference type="NCBIfam" id="NF009489">
    <property type="entry name" value="PRK12851.1"/>
    <property type="match status" value="1"/>
</dbReference>
<comment type="similarity">
    <text evidence="1 3">Belongs to the chaperonin (HSP60) family.</text>
</comment>
<name>A0ABT9DDE4_9MOLU</name>
<evidence type="ECO:0000313" key="7">
    <source>
        <dbReference type="Proteomes" id="UP001172036"/>
    </source>
</evidence>
<dbReference type="SUPFAM" id="SSF52029">
    <property type="entry name" value="GroEL apical domain-like"/>
    <property type="match status" value="1"/>
</dbReference>
<dbReference type="InterPro" id="IPR027410">
    <property type="entry name" value="TCP-1-like_intermed_sf"/>
</dbReference>
<keyword evidence="5" id="KW-0175">Coiled coil</keyword>
<proteinExistence type="inferred from homology"/>
<organism evidence="6 7">
    <name type="scientific">Candidatus Phytoplasma melaleucae</name>
    <dbReference type="NCBI Taxonomy" id="2982630"/>
    <lineage>
        <taxon>Bacteria</taxon>
        <taxon>Bacillati</taxon>
        <taxon>Mycoplasmatota</taxon>
        <taxon>Mollicutes</taxon>
        <taxon>Acholeplasmatales</taxon>
        <taxon>Acholeplasmataceae</taxon>
        <taxon>Candidatus Phytoplasma</taxon>
    </lineage>
</organism>
<sequence>MAKKILFSENARTKILQGVNALADTVKITLGPKGHNVILEKKYDTPLIINDGVSIAKEIELSDPFQNMGAKLVCEVATKTNDNAGDGTTTAIVLAQNMIKNSFESMNSGSKGVFLKIGILKAAEEVAKKLLEKTKSVTTQEEIEHVATISSGSSEIGAIVASAIEKVGKTGIVNVDESKSFETTLEVVEGMQFDKGYISHYFATNNTNMSAELEQAVVLITDHKITNLQEIRHLLELIVKEGMPLLIIAESLDNEVVSALILNKINGIFKVVAVEAPGFGDNQKELLQDIAILTQATFISKDLGMKLKNIDKQHLGKVNKAIIRKDSTILVNNNKTKQLEERIKEIQNQIATTTNKYDLKNLNTRLAKLSAGVGVIKVGAATETELKEKKLRIEDALNATKSAIDKGIVPGGGKAFVEIYQELQKTLVDLNNNDIQKGFNIVLESLLAPTGQIAKNSGFDSATIIKKQLQQAKNFGFDAKKGIFVDLLKDGIIDPTAVSVQAILNAASIAAIIATTGAAVVSIPEKNNTPHIETDNNAL</sequence>
<dbReference type="InterPro" id="IPR027413">
    <property type="entry name" value="GROEL-like_equatorial_sf"/>
</dbReference>
<dbReference type="Gene3D" id="3.50.7.10">
    <property type="entry name" value="GroEL"/>
    <property type="match status" value="1"/>
</dbReference>
<keyword evidence="7" id="KW-1185">Reference proteome</keyword>
<dbReference type="Pfam" id="PF00118">
    <property type="entry name" value="Cpn60_TCP1"/>
    <property type="match status" value="1"/>
</dbReference>
<dbReference type="PRINTS" id="PR00298">
    <property type="entry name" value="CHAPERONIN60"/>
</dbReference>
<reference evidence="6 7" key="1">
    <citation type="journal article" date="2023" name="Int. J. Syst. Evol. Microbiol.">
        <title>The observation of taxonomic boundaries for the 16SrII and 16SrXXV phytoplasmas using genome-based delimitation.</title>
        <authorList>
            <person name="Rodrigues Jardim B."/>
            <person name="Tran-Nguyen L.T.T."/>
            <person name="Gambley C."/>
            <person name="Al-Sadi A.M."/>
            <person name="Al-Subhi A.M."/>
            <person name="Foissac X."/>
            <person name="Salar P."/>
            <person name="Cai H."/>
            <person name="Yang J.Y."/>
            <person name="Davis R."/>
            <person name="Jones L."/>
            <person name="Rodoni B."/>
            <person name="Constable F.E."/>
        </authorList>
    </citation>
    <scope>NUCLEOTIDE SEQUENCE [LARGE SCALE GENOMIC DNA]</scope>
    <source>
        <strain evidence="6">BAWM-155c</strain>
    </source>
</reference>
<evidence type="ECO:0000256" key="5">
    <source>
        <dbReference type="SAM" id="Coils"/>
    </source>
</evidence>
<dbReference type="PANTHER" id="PTHR45633">
    <property type="entry name" value="60 KDA HEAT SHOCK PROTEIN, MITOCHONDRIAL"/>
    <property type="match status" value="1"/>
</dbReference>
<comment type="subunit">
    <text evidence="4">Forms a cylinder of 14 subunits composed of two heptameric rings stacked back-to-back. Interacts with the co-chaperonin GroES.</text>
</comment>
<evidence type="ECO:0000256" key="3">
    <source>
        <dbReference type="RuleBase" id="RU000418"/>
    </source>
</evidence>
<comment type="function">
    <text evidence="4">Together with its co-chaperonin GroES, plays an essential role in assisting protein folding. The GroEL-GroES system forms a nano-cage that allows encapsulation of the non-native substrate proteins and provides a physical environment optimized to promote and accelerate protein folding.</text>
</comment>
<evidence type="ECO:0000256" key="2">
    <source>
        <dbReference type="ARBA" id="ARBA00023186"/>
    </source>
</evidence>
<evidence type="ECO:0000256" key="1">
    <source>
        <dbReference type="ARBA" id="ARBA00006607"/>
    </source>
</evidence>
<dbReference type="NCBIfam" id="NF009488">
    <property type="entry name" value="PRK12850.1"/>
    <property type="match status" value="1"/>
</dbReference>
<dbReference type="CDD" id="cd03344">
    <property type="entry name" value="GroEL"/>
    <property type="match status" value="1"/>
</dbReference>
<dbReference type="SUPFAM" id="SSF54849">
    <property type="entry name" value="GroEL-intermediate domain like"/>
    <property type="match status" value="1"/>
</dbReference>
<dbReference type="NCBIfam" id="NF000592">
    <property type="entry name" value="PRK00013.1"/>
    <property type="match status" value="1"/>
</dbReference>
<feature type="coiled-coil region" evidence="5">
    <location>
        <begin position="329"/>
        <end position="356"/>
    </location>
</feature>
<comment type="caution">
    <text evidence="6">The sequence shown here is derived from an EMBL/GenBank/DDBJ whole genome shotgun (WGS) entry which is preliminary data.</text>
</comment>